<gene>
    <name evidence="7" type="ORF">GT347_19185</name>
</gene>
<dbReference type="InterPro" id="IPR013154">
    <property type="entry name" value="ADH-like_N"/>
</dbReference>
<dbReference type="Pfam" id="PF00107">
    <property type="entry name" value="ADH_zinc_N"/>
    <property type="match status" value="1"/>
</dbReference>
<dbReference type="PROSITE" id="PS00059">
    <property type="entry name" value="ADH_ZINC"/>
    <property type="match status" value="1"/>
</dbReference>
<dbReference type="SUPFAM" id="SSF51735">
    <property type="entry name" value="NAD(P)-binding Rossmann-fold domains"/>
    <property type="match status" value="1"/>
</dbReference>
<dbReference type="SMART" id="SM00829">
    <property type="entry name" value="PKS_ER"/>
    <property type="match status" value="1"/>
</dbReference>
<protein>
    <submittedName>
        <fullName evidence="7">Alcohol dehydrogenase catalytic domain-containing protein</fullName>
    </submittedName>
</protein>
<keyword evidence="2 5" id="KW-0479">Metal-binding</keyword>
<dbReference type="GO" id="GO:0008270">
    <property type="term" value="F:zinc ion binding"/>
    <property type="evidence" value="ECO:0007669"/>
    <property type="project" value="InterPro"/>
</dbReference>
<dbReference type="EMBL" id="CP047650">
    <property type="protein sequence ID" value="QHI99918.1"/>
    <property type="molecule type" value="Genomic_DNA"/>
</dbReference>
<dbReference type="InterPro" id="IPR020843">
    <property type="entry name" value="ER"/>
</dbReference>
<keyword evidence="3 5" id="KW-0862">Zinc</keyword>
<feature type="domain" description="Enoyl reductase (ER)" evidence="6">
    <location>
        <begin position="91"/>
        <end position="434"/>
    </location>
</feature>
<dbReference type="InterPro" id="IPR013149">
    <property type="entry name" value="ADH-like_C"/>
</dbReference>
<evidence type="ECO:0000256" key="5">
    <source>
        <dbReference type="RuleBase" id="RU361277"/>
    </source>
</evidence>
<dbReference type="InterPro" id="IPR029752">
    <property type="entry name" value="D-isomer_DH_CS1"/>
</dbReference>
<dbReference type="Pfam" id="PF08240">
    <property type="entry name" value="ADH_N"/>
    <property type="match status" value="1"/>
</dbReference>
<accession>A0A857JB04</accession>
<dbReference type="CDD" id="cd05283">
    <property type="entry name" value="CAD1"/>
    <property type="match status" value="1"/>
</dbReference>
<evidence type="ECO:0000313" key="7">
    <source>
        <dbReference type="EMBL" id="QHI99918.1"/>
    </source>
</evidence>
<evidence type="ECO:0000256" key="2">
    <source>
        <dbReference type="ARBA" id="ARBA00022723"/>
    </source>
</evidence>
<dbReference type="AlphaFoldDB" id="A0A857JB04"/>
<dbReference type="KEGG" id="xyk:GT347_19185"/>
<dbReference type="Gene3D" id="3.40.50.720">
    <property type="entry name" value="NAD(P)-binding Rossmann-like Domain"/>
    <property type="match status" value="1"/>
</dbReference>
<dbReference type="InterPro" id="IPR036291">
    <property type="entry name" value="NAD(P)-bd_dom_sf"/>
</dbReference>
<dbReference type="InterPro" id="IPR047109">
    <property type="entry name" value="CAD-like"/>
</dbReference>
<dbReference type="GO" id="GO:0008106">
    <property type="term" value="F:alcohol dehydrogenase (NADP+) activity"/>
    <property type="evidence" value="ECO:0007669"/>
    <property type="project" value="UniProtKB-ARBA"/>
</dbReference>
<evidence type="ECO:0000256" key="1">
    <source>
        <dbReference type="ARBA" id="ARBA00001947"/>
    </source>
</evidence>
<dbReference type="Gene3D" id="3.90.180.10">
    <property type="entry name" value="Medium-chain alcohol dehydrogenases, catalytic domain"/>
    <property type="match status" value="1"/>
</dbReference>
<dbReference type="PANTHER" id="PTHR42683">
    <property type="entry name" value="ALDEHYDE REDUCTASE"/>
    <property type="match status" value="1"/>
</dbReference>
<evidence type="ECO:0000259" key="6">
    <source>
        <dbReference type="SMART" id="SM00829"/>
    </source>
</evidence>
<sequence length="445" mass="48643">MAIAETFVARVFGRAPSEATSGPHRDSRRRVPVWSWVTRRCRIGARRDSSDARRRPDLTRGHRAAREARCFCSLRIKEPTVIKSHGYAAKHSFSRLKLFDFDREEAGADEVEIAVMYCGVCHSDVHQVKNEWSNTVYPCMPGHEAVGKVTRVGANVTRHAVGDIVGVGCMIDSCRSCPACLAGFENYCEGPNSWLATYNGPMVPAKKAPTGENMYGRDNTMGGYSDTLVVKQDFVLKIPAGLRPEAAAPILCAGVTTYSPLRHWKVQAGDKVGILGFGGLGHMAAKIAKAMGAQVTVFTSTREKLDEAARLGVEGVMEDDKKALAPLKASFDFILSTVPQKHNVNPFVELLKRDKTLVAVGALEPLAPINNMETAMHRKSVAGSLIGSIAETQEVLDFCARHGIGPDIEIIPIQQVNDAYDKVEDGEVRFRYVIDMATLADEVKD</sequence>
<comment type="similarity">
    <text evidence="5">Belongs to the zinc-containing alcohol dehydrogenase family.</text>
</comment>
<evidence type="ECO:0000256" key="3">
    <source>
        <dbReference type="ARBA" id="ARBA00022833"/>
    </source>
</evidence>
<keyword evidence="4" id="KW-0560">Oxidoreductase</keyword>
<name>A0A857JB04_9BURK</name>
<dbReference type="SUPFAM" id="SSF50129">
    <property type="entry name" value="GroES-like"/>
    <property type="match status" value="1"/>
</dbReference>
<dbReference type="Proteomes" id="UP000464787">
    <property type="component" value="Chromosome"/>
</dbReference>
<evidence type="ECO:0000256" key="4">
    <source>
        <dbReference type="ARBA" id="ARBA00023002"/>
    </source>
</evidence>
<keyword evidence="8" id="KW-1185">Reference proteome</keyword>
<comment type="cofactor">
    <cofactor evidence="1 5">
        <name>Zn(2+)</name>
        <dbReference type="ChEBI" id="CHEBI:29105"/>
    </cofactor>
</comment>
<dbReference type="FunFam" id="3.40.50.720:FF:000022">
    <property type="entry name" value="Cinnamyl alcohol dehydrogenase"/>
    <property type="match status" value="1"/>
</dbReference>
<organism evidence="7 8">
    <name type="scientific">Xylophilus rhododendri</name>
    <dbReference type="NCBI Taxonomy" id="2697032"/>
    <lineage>
        <taxon>Bacteria</taxon>
        <taxon>Pseudomonadati</taxon>
        <taxon>Pseudomonadota</taxon>
        <taxon>Betaproteobacteria</taxon>
        <taxon>Burkholderiales</taxon>
        <taxon>Xylophilus</taxon>
    </lineage>
</organism>
<evidence type="ECO:0000313" key="8">
    <source>
        <dbReference type="Proteomes" id="UP000464787"/>
    </source>
</evidence>
<proteinExistence type="inferred from homology"/>
<dbReference type="InterPro" id="IPR002328">
    <property type="entry name" value="ADH_Zn_CS"/>
</dbReference>
<dbReference type="PROSITE" id="PS00065">
    <property type="entry name" value="D_2_HYDROXYACID_DH_1"/>
    <property type="match status" value="1"/>
</dbReference>
<reference evidence="7 8" key="1">
    <citation type="submission" date="2020-01" db="EMBL/GenBank/DDBJ databases">
        <title>Genome sequencing of strain KACC 21265.</title>
        <authorList>
            <person name="Heo J."/>
            <person name="Kim S.-J."/>
            <person name="Kim J.-S."/>
            <person name="Hong S.-B."/>
            <person name="Kwon S.-W."/>
        </authorList>
    </citation>
    <scope>NUCLEOTIDE SEQUENCE [LARGE SCALE GENOMIC DNA]</scope>
    <source>
        <strain evidence="7 8">KACC 21265</strain>
    </source>
</reference>
<dbReference type="InterPro" id="IPR011032">
    <property type="entry name" value="GroES-like_sf"/>
</dbReference>